<proteinExistence type="predicted"/>
<dbReference type="InterPro" id="IPR021322">
    <property type="entry name" value="DUF2924"/>
</dbReference>
<dbReference type="RefSeq" id="WP_140453169.1">
    <property type="nucleotide sequence ID" value="NZ_VFRP01000003.1"/>
</dbReference>
<sequence length="170" mass="18271">MRATSARRVAVAPDTQPSAMVADLRQRIAALETLPTPELRTAWLAAWGVAAPKAARRRLLMLGIAWRWQAEALGGFRPETARRLAALEKAARRDAGIAAGDIAAAARPRPGARLIRDWGGTRHEVRATHDGYLWRGRSFGSLSAVAKAITGSNRNGPAFFGLRGVKGEEG</sequence>
<accession>A0A501WYP1</accession>
<evidence type="ECO:0000313" key="2">
    <source>
        <dbReference type="Proteomes" id="UP000319255"/>
    </source>
</evidence>
<dbReference type="Pfam" id="PF11149">
    <property type="entry name" value="DUF2924"/>
    <property type="match status" value="1"/>
</dbReference>
<dbReference type="AlphaFoldDB" id="A0A501WYP1"/>
<gene>
    <name evidence="1" type="ORF">FJM51_05795</name>
</gene>
<dbReference type="OrthoDB" id="284135at2"/>
<keyword evidence="2" id="KW-1185">Reference proteome</keyword>
<organism evidence="1 2">
    <name type="scientific">Amaricoccus solimangrovi</name>
    <dbReference type="NCBI Taxonomy" id="2589815"/>
    <lineage>
        <taxon>Bacteria</taxon>
        <taxon>Pseudomonadati</taxon>
        <taxon>Pseudomonadota</taxon>
        <taxon>Alphaproteobacteria</taxon>
        <taxon>Rhodobacterales</taxon>
        <taxon>Paracoccaceae</taxon>
        <taxon>Amaricoccus</taxon>
    </lineage>
</organism>
<protein>
    <submittedName>
        <fullName evidence="1">DUF2924 domain-containing protein</fullName>
    </submittedName>
</protein>
<comment type="caution">
    <text evidence="1">The sequence shown here is derived from an EMBL/GenBank/DDBJ whole genome shotgun (WGS) entry which is preliminary data.</text>
</comment>
<reference evidence="1 2" key="1">
    <citation type="submission" date="2019-06" db="EMBL/GenBank/DDBJ databases">
        <title>A novel bacterium of genus Amaricoccus, isolated from marine sediment.</title>
        <authorList>
            <person name="Huang H."/>
            <person name="Mo K."/>
            <person name="Hu Y."/>
        </authorList>
    </citation>
    <scope>NUCLEOTIDE SEQUENCE [LARGE SCALE GENOMIC DNA]</scope>
    <source>
        <strain evidence="1 2">HB172011</strain>
    </source>
</reference>
<dbReference type="Proteomes" id="UP000319255">
    <property type="component" value="Unassembled WGS sequence"/>
</dbReference>
<dbReference type="EMBL" id="VFRP01000003">
    <property type="protein sequence ID" value="TPE52687.1"/>
    <property type="molecule type" value="Genomic_DNA"/>
</dbReference>
<name>A0A501WYP1_9RHOB</name>
<evidence type="ECO:0000313" key="1">
    <source>
        <dbReference type="EMBL" id="TPE52687.1"/>
    </source>
</evidence>